<sequence>MNKFSFLVFSILVFICFGCGQDEKKENKYIGESPVFKVSKTEETMIVDGKMDEAIWSKTEVKSFDNIYQNLKPNDYQKSFFRMLWDDKNLYVFFEFEDKYLTVRETKRDGAPFFDDCAEIFIIPVPEQLNTHFGFELNLNKASNDFVYFNKYYNNTNIALKTFNPEFEAEVTFNGTINDNTDIDKGWTMEMKIPLSVFGFLGEFVPVKAGNKWTFLGLRQDRNDAEGDRRSTSTLFPIADFSKNVHEPTDFGLMEFVD</sequence>
<dbReference type="Gene3D" id="2.60.40.1190">
    <property type="match status" value="1"/>
</dbReference>
<comment type="caution">
    <text evidence="2">The sequence shown here is derived from an EMBL/GenBank/DDBJ whole genome shotgun (WGS) entry which is preliminary data.</text>
</comment>
<dbReference type="RefSeq" id="WP_344788249.1">
    <property type="nucleotide sequence ID" value="NZ_BAABCA010000004.1"/>
</dbReference>
<name>A0ABP8CAM3_9FLAO</name>
<evidence type="ECO:0000259" key="1">
    <source>
        <dbReference type="Pfam" id="PF06452"/>
    </source>
</evidence>
<dbReference type="CDD" id="cd09620">
    <property type="entry name" value="CBM9_like_3"/>
    <property type="match status" value="1"/>
</dbReference>
<gene>
    <name evidence="2" type="ORF">GCM10022291_21650</name>
</gene>
<dbReference type="InterPro" id="IPR010502">
    <property type="entry name" value="Carb-bd_dom_fam9"/>
</dbReference>
<evidence type="ECO:0000313" key="2">
    <source>
        <dbReference type="EMBL" id="GAA4236698.1"/>
    </source>
</evidence>
<proteinExistence type="predicted"/>
<dbReference type="EMBL" id="BAABCA010000004">
    <property type="protein sequence ID" value="GAA4236698.1"/>
    <property type="molecule type" value="Genomic_DNA"/>
</dbReference>
<dbReference type="SUPFAM" id="SSF49344">
    <property type="entry name" value="CBD9-like"/>
    <property type="match status" value="1"/>
</dbReference>
<evidence type="ECO:0000313" key="3">
    <source>
        <dbReference type="Proteomes" id="UP001501496"/>
    </source>
</evidence>
<dbReference type="Proteomes" id="UP001501496">
    <property type="component" value="Unassembled WGS sequence"/>
</dbReference>
<protein>
    <recommendedName>
        <fullName evidence="1">Carbohydrate-binding domain-containing protein</fullName>
    </recommendedName>
</protein>
<reference evidence="3" key="1">
    <citation type="journal article" date="2019" name="Int. J. Syst. Evol. Microbiol.">
        <title>The Global Catalogue of Microorganisms (GCM) 10K type strain sequencing project: providing services to taxonomists for standard genome sequencing and annotation.</title>
        <authorList>
            <consortium name="The Broad Institute Genomics Platform"/>
            <consortium name="The Broad Institute Genome Sequencing Center for Infectious Disease"/>
            <person name="Wu L."/>
            <person name="Ma J."/>
        </authorList>
    </citation>
    <scope>NUCLEOTIDE SEQUENCE [LARGE SCALE GENOMIC DNA]</scope>
    <source>
        <strain evidence="3">JCM 17630</strain>
    </source>
</reference>
<accession>A0ABP8CAM3</accession>
<organism evidence="2 3">
    <name type="scientific">Postechiella marina</name>
    <dbReference type="NCBI Taxonomy" id="943941"/>
    <lineage>
        <taxon>Bacteria</taxon>
        <taxon>Pseudomonadati</taxon>
        <taxon>Bacteroidota</taxon>
        <taxon>Flavobacteriia</taxon>
        <taxon>Flavobacteriales</taxon>
        <taxon>Flavobacteriaceae</taxon>
        <taxon>Postechiella</taxon>
    </lineage>
</organism>
<feature type="domain" description="Carbohydrate-binding" evidence="1">
    <location>
        <begin position="47"/>
        <end position="256"/>
    </location>
</feature>
<keyword evidence="3" id="KW-1185">Reference proteome</keyword>
<dbReference type="Pfam" id="PF06452">
    <property type="entry name" value="CBM9_1"/>
    <property type="match status" value="1"/>
</dbReference>